<sequence length="68" mass="7755">MLVARLQEKFDTKVAQDVEFVYGSKRKAVKSPSFPSMLCLSSSMTLTHTNRVRVAWRLEQVIYSMSGN</sequence>
<dbReference type="EMBL" id="KN831947">
    <property type="protein sequence ID" value="KIO12559.1"/>
    <property type="molecule type" value="Genomic_DNA"/>
</dbReference>
<dbReference type="AlphaFoldDB" id="A0A0C3PUQ2"/>
<dbReference type="HOGENOM" id="CLU_2794980_0_0_1"/>
<keyword evidence="2" id="KW-1185">Reference proteome</keyword>
<evidence type="ECO:0000313" key="2">
    <source>
        <dbReference type="Proteomes" id="UP000054217"/>
    </source>
</evidence>
<dbReference type="InParanoid" id="A0A0C3PUQ2"/>
<organism evidence="1 2">
    <name type="scientific">Pisolithus tinctorius Marx 270</name>
    <dbReference type="NCBI Taxonomy" id="870435"/>
    <lineage>
        <taxon>Eukaryota</taxon>
        <taxon>Fungi</taxon>
        <taxon>Dikarya</taxon>
        <taxon>Basidiomycota</taxon>
        <taxon>Agaricomycotina</taxon>
        <taxon>Agaricomycetes</taxon>
        <taxon>Agaricomycetidae</taxon>
        <taxon>Boletales</taxon>
        <taxon>Sclerodermatineae</taxon>
        <taxon>Pisolithaceae</taxon>
        <taxon>Pisolithus</taxon>
    </lineage>
</organism>
<gene>
    <name evidence="1" type="ORF">M404DRAFT_683321</name>
</gene>
<evidence type="ECO:0000313" key="1">
    <source>
        <dbReference type="EMBL" id="KIO12559.1"/>
    </source>
</evidence>
<reference evidence="2" key="2">
    <citation type="submission" date="2015-01" db="EMBL/GenBank/DDBJ databases">
        <title>Evolutionary Origins and Diversification of the Mycorrhizal Mutualists.</title>
        <authorList>
            <consortium name="DOE Joint Genome Institute"/>
            <consortium name="Mycorrhizal Genomics Consortium"/>
            <person name="Kohler A."/>
            <person name="Kuo A."/>
            <person name="Nagy L.G."/>
            <person name="Floudas D."/>
            <person name="Copeland A."/>
            <person name="Barry K.W."/>
            <person name="Cichocki N."/>
            <person name="Veneault-Fourrey C."/>
            <person name="LaButti K."/>
            <person name="Lindquist E.A."/>
            <person name="Lipzen A."/>
            <person name="Lundell T."/>
            <person name="Morin E."/>
            <person name="Murat C."/>
            <person name="Riley R."/>
            <person name="Ohm R."/>
            <person name="Sun H."/>
            <person name="Tunlid A."/>
            <person name="Henrissat B."/>
            <person name="Grigoriev I.V."/>
            <person name="Hibbett D.S."/>
            <person name="Martin F."/>
        </authorList>
    </citation>
    <scope>NUCLEOTIDE SEQUENCE [LARGE SCALE GENOMIC DNA]</scope>
    <source>
        <strain evidence="2">Marx 270</strain>
    </source>
</reference>
<reference evidence="1 2" key="1">
    <citation type="submission" date="2014-04" db="EMBL/GenBank/DDBJ databases">
        <authorList>
            <consortium name="DOE Joint Genome Institute"/>
            <person name="Kuo A."/>
            <person name="Kohler A."/>
            <person name="Costa M.D."/>
            <person name="Nagy L.G."/>
            <person name="Floudas D."/>
            <person name="Copeland A."/>
            <person name="Barry K.W."/>
            <person name="Cichocki N."/>
            <person name="Veneault-Fourrey C."/>
            <person name="LaButti K."/>
            <person name="Lindquist E.A."/>
            <person name="Lipzen A."/>
            <person name="Lundell T."/>
            <person name="Morin E."/>
            <person name="Murat C."/>
            <person name="Sun H."/>
            <person name="Tunlid A."/>
            <person name="Henrissat B."/>
            <person name="Grigoriev I.V."/>
            <person name="Hibbett D.S."/>
            <person name="Martin F."/>
            <person name="Nordberg H.P."/>
            <person name="Cantor M.N."/>
            <person name="Hua S.X."/>
        </authorList>
    </citation>
    <scope>NUCLEOTIDE SEQUENCE [LARGE SCALE GENOMIC DNA]</scope>
    <source>
        <strain evidence="1 2">Marx 270</strain>
    </source>
</reference>
<protein>
    <submittedName>
        <fullName evidence="1">Uncharacterized protein</fullName>
    </submittedName>
</protein>
<name>A0A0C3PUQ2_PISTI</name>
<dbReference type="Proteomes" id="UP000054217">
    <property type="component" value="Unassembled WGS sequence"/>
</dbReference>
<proteinExistence type="predicted"/>
<accession>A0A0C3PUQ2</accession>